<gene>
    <name evidence="6" type="ORF">SCF082_LOCUS38882</name>
</gene>
<keyword evidence="2" id="KW-0597">Phosphoprotein</keyword>
<organism evidence="6 7">
    <name type="scientific">Durusdinium trenchii</name>
    <dbReference type="NCBI Taxonomy" id="1381693"/>
    <lineage>
        <taxon>Eukaryota</taxon>
        <taxon>Sar</taxon>
        <taxon>Alveolata</taxon>
        <taxon>Dinophyceae</taxon>
        <taxon>Suessiales</taxon>
        <taxon>Symbiodiniaceae</taxon>
        <taxon>Durusdinium</taxon>
    </lineage>
</organism>
<dbReference type="CDD" id="cd00833">
    <property type="entry name" value="PKS"/>
    <property type="match status" value="1"/>
</dbReference>
<comment type="similarity">
    <text evidence="4">Belongs to the thiolase-like superfamily. Beta-ketoacyl-ACP synthases family.</text>
</comment>
<dbReference type="InterPro" id="IPR016039">
    <property type="entry name" value="Thiolase-like"/>
</dbReference>
<evidence type="ECO:0000256" key="1">
    <source>
        <dbReference type="ARBA" id="ARBA00022450"/>
    </source>
</evidence>
<dbReference type="Proteomes" id="UP001642464">
    <property type="component" value="Unassembled WGS sequence"/>
</dbReference>
<evidence type="ECO:0000313" key="7">
    <source>
        <dbReference type="Proteomes" id="UP001642464"/>
    </source>
</evidence>
<dbReference type="PANTHER" id="PTHR43775:SF37">
    <property type="entry name" value="SI:DKEY-61P9.11"/>
    <property type="match status" value="1"/>
</dbReference>
<accession>A0ABP0Q1K6</accession>
<keyword evidence="1" id="KW-0596">Phosphopantetheine</keyword>
<name>A0ABP0Q1K6_9DINO</name>
<keyword evidence="3 4" id="KW-0808">Transferase</keyword>
<dbReference type="Pfam" id="PF02801">
    <property type="entry name" value="Ketoacyl-synt_C"/>
    <property type="match status" value="1"/>
</dbReference>
<evidence type="ECO:0000313" key="6">
    <source>
        <dbReference type="EMBL" id="CAK9081738.1"/>
    </source>
</evidence>
<evidence type="ECO:0000256" key="2">
    <source>
        <dbReference type="ARBA" id="ARBA00022553"/>
    </source>
</evidence>
<dbReference type="Gene3D" id="3.40.47.10">
    <property type="match status" value="1"/>
</dbReference>
<proteinExistence type="inferred from homology"/>
<evidence type="ECO:0000259" key="5">
    <source>
        <dbReference type="PROSITE" id="PS52004"/>
    </source>
</evidence>
<dbReference type="PROSITE" id="PS52004">
    <property type="entry name" value="KS3_2"/>
    <property type="match status" value="1"/>
</dbReference>
<dbReference type="InterPro" id="IPR050091">
    <property type="entry name" value="PKS_NRPS_Biosynth_Enz"/>
</dbReference>
<dbReference type="SMART" id="SM00825">
    <property type="entry name" value="PKS_KS"/>
    <property type="match status" value="1"/>
</dbReference>
<evidence type="ECO:0000256" key="4">
    <source>
        <dbReference type="RuleBase" id="RU003694"/>
    </source>
</evidence>
<dbReference type="InterPro" id="IPR020841">
    <property type="entry name" value="PKS_Beta-ketoAc_synthase_dom"/>
</dbReference>
<dbReference type="PANTHER" id="PTHR43775">
    <property type="entry name" value="FATTY ACID SYNTHASE"/>
    <property type="match status" value="1"/>
</dbReference>
<dbReference type="PROSITE" id="PS00606">
    <property type="entry name" value="KS3_1"/>
    <property type="match status" value="1"/>
</dbReference>
<evidence type="ECO:0000256" key="3">
    <source>
        <dbReference type="ARBA" id="ARBA00022679"/>
    </source>
</evidence>
<dbReference type="InterPro" id="IPR014031">
    <property type="entry name" value="Ketoacyl_synth_C"/>
</dbReference>
<feature type="domain" description="Ketosynthase family 3 (KS3)" evidence="5">
    <location>
        <begin position="16"/>
        <end position="432"/>
    </location>
</feature>
<reference evidence="6 7" key="1">
    <citation type="submission" date="2024-02" db="EMBL/GenBank/DDBJ databases">
        <authorList>
            <person name="Chen Y."/>
            <person name="Shah S."/>
            <person name="Dougan E. K."/>
            <person name="Thang M."/>
            <person name="Chan C."/>
        </authorList>
    </citation>
    <scope>NUCLEOTIDE SEQUENCE [LARGE SCALE GENOMIC DNA]</scope>
</reference>
<sequence length="495" mass="52022">MEYLDETAFTGPPPPSGKAQVLSVSTCLPGCCDSFDELWSLLFAGGETQTEVALDRWDLSLYYTIDPDAGAVGKTNAKHGAFLSSQNLWSFDCRYFGMKSSEANAMVPEQRLVLRTGATSLLEAGVTTKSIDTYVGDCTSESRNYVCALSPHFNQGTAAPVTASRLAYCFGLRGENCSFDTACSSSLVALGHAHSKLCLAKCAPTGALVIGVRVLLGPDGFVGLGAGGFLGVHGRCLTFDGSASGFGRGEGCSAAFLSLDTGEQDMDMHLCSLLGSAVNQDGRSASMTAPNGPSQQSCIRDSLAMAEISAESLSSMECHGTGTALGDPIEVGAVRGVVRGKRFPLLLTSSKSNLGHAEAAAGLNGFVKCVLILLHSACPANVHLRVLNGSLDTEGFPCFFGNELADVGLNSQHLGVSSFGFGGTNARADLWGFCQEGPRSLEPRLVTIPCPLCRRDMCKSCGQIADEHTLDYHHCVHERESQASIACCSECDVSQ</sequence>
<comment type="caution">
    <text evidence="6">The sequence shown here is derived from an EMBL/GenBank/DDBJ whole genome shotgun (WGS) entry which is preliminary data.</text>
</comment>
<dbReference type="EMBL" id="CAXAMM010038884">
    <property type="protein sequence ID" value="CAK9081738.1"/>
    <property type="molecule type" value="Genomic_DNA"/>
</dbReference>
<dbReference type="InterPro" id="IPR018201">
    <property type="entry name" value="Ketoacyl_synth_AS"/>
</dbReference>
<protein>
    <recommendedName>
        <fullName evidence="5">Ketosynthase family 3 (KS3) domain-containing protein</fullName>
    </recommendedName>
</protein>
<dbReference type="InterPro" id="IPR014030">
    <property type="entry name" value="Ketoacyl_synth_N"/>
</dbReference>
<keyword evidence="7" id="KW-1185">Reference proteome</keyword>
<dbReference type="SUPFAM" id="SSF53901">
    <property type="entry name" value="Thiolase-like"/>
    <property type="match status" value="1"/>
</dbReference>
<dbReference type="Pfam" id="PF00109">
    <property type="entry name" value="ketoacyl-synt"/>
    <property type="match status" value="1"/>
</dbReference>